<dbReference type="EMBL" id="GBRH01209988">
    <property type="protein sequence ID" value="JAD87907.1"/>
    <property type="molecule type" value="Transcribed_RNA"/>
</dbReference>
<accession>A0A0A9DVV9</accession>
<sequence length="68" mass="8152">MMLHSRYLRIVCNCMKFTSQRWWTAIWISSLYLNTHFMRRPRIPSSLHWTLLQRNPVHYATASAAVSN</sequence>
<proteinExistence type="predicted"/>
<reference evidence="1" key="1">
    <citation type="submission" date="2014-09" db="EMBL/GenBank/DDBJ databases">
        <authorList>
            <person name="Magalhaes I.L.F."/>
            <person name="Oliveira U."/>
            <person name="Santos F.R."/>
            <person name="Vidigal T.H.D.A."/>
            <person name="Brescovit A.D."/>
            <person name="Santos A.J."/>
        </authorList>
    </citation>
    <scope>NUCLEOTIDE SEQUENCE</scope>
    <source>
        <tissue evidence="1">Shoot tissue taken approximately 20 cm above the soil surface</tissue>
    </source>
</reference>
<reference evidence="1" key="2">
    <citation type="journal article" date="2015" name="Data Brief">
        <title>Shoot transcriptome of the giant reed, Arundo donax.</title>
        <authorList>
            <person name="Barrero R.A."/>
            <person name="Guerrero F.D."/>
            <person name="Moolhuijzen P."/>
            <person name="Goolsby J.A."/>
            <person name="Tidwell J."/>
            <person name="Bellgard S.E."/>
            <person name="Bellgard M.I."/>
        </authorList>
    </citation>
    <scope>NUCLEOTIDE SEQUENCE</scope>
    <source>
        <tissue evidence="1">Shoot tissue taken approximately 20 cm above the soil surface</tissue>
    </source>
</reference>
<protein>
    <submittedName>
        <fullName evidence="1">Uncharacterized protein</fullName>
    </submittedName>
</protein>
<organism evidence="1">
    <name type="scientific">Arundo donax</name>
    <name type="common">Giant reed</name>
    <name type="synonym">Donax arundinaceus</name>
    <dbReference type="NCBI Taxonomy" id="35708"/>
    <lineage>
        <taxon>Eukaryota</taxon>
        <taxon>Viridiplantae</taxon>
        <taxon>Streptophyta</taxon>
        <taxon>Embryophyta</taxon>
        <taxon>Tracheophyta</taxon>
        <taxon>Spermatophyta</taxon>
        <taxon>Magnoliopsida</taxon>
        <taxon>Liliopsida</taxon>
        <taxon>Poales</taxon>
        <taxon>Poaceae</taxon>
        <taxon>PACMAD clade</taxon>
        <taxon>Arundinoideae</taxon>
        <taxon>Arundineae</taxon>
        <taxon>Arundo</taxon>
    </lineage>
</organism>
<dbReference type="AlphaFoldDB" id="A0A0A9DVV9"/>
<name>A0A0A9DVV9_ARUDO</name>
<evidence type="ECO:0000313" key="1">
    <source>
        <dbReference type="EMBL" id="JAD87907.1"/>
    </source>
</evidence>